<dbReference type="CDD" id="cd13692">
    <property type="entry name" value="PBP2_BztA"/>
    <property type="match status" value="1"/>
</dbReference>
<keyword evidence="8" id="KW-1185">Reference proteome</keyword>
<gene>
    <name evidence="7" type="ORF">IGS68_08355</name>
</gene>
<sequence length="341" mass="36391">MKTKIIAAMGTALAIALGSGAAFAGPTLNAVKQKGFVQCGVNTGLPGFSNPDSQGNWTGLDVDVCRAVAAAIFGDAKAVRFTPLSAQQRFTALQSGEIDILSRNTTWTLTRDTSLGLNFAPTTFYDGQGFMVPKALGVSSAAELNGATVCVQPGTTTELNLADYFRGKGMQFQPVVIESFDEVNAAFFSGRCDVYTTDASGMASIRSTLAPNPDDYIILPELISKEPLGPAVRHGDDEFFDIVKWTVYATVEAEEKGINSGNVDEMLKSPDPTVQRLLGSNPGMGQALGLDEKWAYNVIKTVGNYGEIFERNVGVKTPLKLERGPNALWTNGGLMYAPPIR</sequence>
<feature type="chain" id="PRO_5047309673" evidence="5">
    <location>
        <begin position="25"/>
        <end position="341"/>
    </location>
</feature>
<dbReference type="EMBL" id="CP067420">
    <property type="protein sequence ID" value="QQP91205.1"/>
    <property type="molecule type" value="Genomic_DNA"/>
</dbReference>
<evidence type="ECO:0000313" key="8">
    <source>
        <dbReference type="Proteomes" id="UP000595197"/>
    </source>
</evidence>
<dbReference type="InterPro" id="IPR051455">
    <property type="entry name" value="Bact_solute-bind_prot3"/>
</dbReference>
<dbReference type="PROSITE" id="PS01039">
    <property type="entry name" value="SBP_BACTERIAL_3"/>
    <property type="match status" value="1"/>
</dbReference>
<feature type="domain" description="Solute-binding protein family 3/N-terminal" evidence="6">
    <location>
        <begin position="36"/>
        <end position="261"/>
    </location>
</feature>
<feature type="signal peptide" evidence="5">
    <location>
        <begin position="1"/>
        <end position="24"/>
    </location>
</feature>
<dbReference type="PANTHER" id="PTHR30085:SF7">
    <property type="entry name" value="AMINO-ACID ABC TRANSPORTER-BINDING PROTEIN YHDW-RELATED"/>
    <property type="match status" value="1"/>
</dbReference>
<dbReference type="RefSeq" id="WP_201078877.1">
    <property type="nucleotide sequence ID" value="NZ_CP067420.1"/>
</dbReference>
<evidence type="ECO:0000256" key="4">
    <source>
        <dbReference type="RuleBase" id="RU003744"/>
    </source>
</evidence>
<dbReference type="SMART" id="SM00062">
    <property type="entry name" value="PBPb"/>
    <property type="match status" value="1"/>
</dbReference>
<evidence type="ECO:0000256" key="2">
    <source>
        <dbReference type="ARBA" id="ARBA00022448"/>
    </source>
</evidence>
<evidence type="ECO:0000259" key="6">
    <source>
        <dbReference type="SMART" id="SM00062"/>
    </source>
</evidence>
<evidence type="ECO:0000256" key="5">
    <source>
        <dbReference type="SAM" id="SignalP"/>
    </source>
</evidence>
<keyword evidence="2" id="KW-0813">Transport</keyword>
<evidence type="ECO:0000313" key="7">
    <source>
        <dbReference type="EMBL" id="QQP91205.1"/>
    </source>
</evidence>
<protein>
    <submittedName>
        <fullName evidence="7">Amino acid ABC transporter substrate-binding protein</fullName>
    </submittedName>
</protein>
<dbReference type="Gene3D" id="3.40.190.10">
    <property type="entry name" value="Periplasmic binding protein-like II"/>
    <property type="match status" value="2"/>
</dbReference>
<dbReference type="Pfam" id="PF00497">
    <property type="entry name" value="SBP_bac_3"/>
    <property type="match status" value="1"/>
</dbReference>
<dbReference type="PANTHER" id="PTHR30085">
    <property type="entry name" value="AMINO ACID ABC TRANSPORTER PERMEASE"/>
    <property type="match status" value="1"/>
</dbReference>
<dbReference type="InterPro" id="IPR001638">
    <property type="entry name" value="Solute-binding_3/MltF_N"/>
</dbReference>
<organism evidence="7 8">
    <name type="scientific">Skermanella cutis</name>
    <dbReference type="NCBI Taxonomy" id="2775420"/>
    <lineage>
        <taxon>Bacteria</taxon>
        <taxon>Pseudomonadati</taxon>
        <taxon>Pseudomonadota</taxon>
        <taxon>Alphaproteobacteria</taxon>
        <taxon>Rhodospirillales</taxon>
        <taxon>Azospirillaceae</taxon>
        <taxon>Skermanella</taxon>
    </lineage>
</organism>
<comment type="similarity">
    <text evidence="1 4">Belongs to the bacterial solute-binding protein 3 family.</text>
</comment>
<dbReference type="Proteomes" id="UP000595197">
    <property type="component" value="Chromosome"/>
</dbReference>
<evidence type="ECO:0000256" key="3">
    <source>
        <dbReference type="ARBA" id="ARBA00022729"/>
    </source>
</evidence>
<dbReference type="InterPro" id="IPR018313">
    <property type="entry name" value="SBP_3_CS"/>
</dbReference>
<name>A0ABX7BBU6_9PROT</name>
<reference evidence="7" key="1">
    <citation type="submission" date="2021-02" db="EMBL/GenBank/DDBJ databases">
        <title>Skermanella TT6 skin isolate.</title>
        <authorList>
            <person name="Lee K."/>
            <person name="Ganzorig M."/>
        </authorList>
    </citation>
    <scope>NUCLEOTIDE SEQUENCE</scope>
    <source>
        <strain evidence="7">TT6</strain>
    </source>
</reference>
<accession>A0ABX7BBU6</accession>
<keyword evidence="3 5" id="KW-0732">Signal</keyword>
<evidence type="ECO:0000256" key="1">
    <source>
        <dbReference type="ARBA" id="ARBA00010333"/>
    </source>
</evidence>
<dbReference type="SUPFAM" id="SSF53850">
    <property type="entry name" value="Periplasmic binding protein-like II"/>
    <property type="match status" value="1"/>
</dbReference>
<proteinExistence type="inferred from homology"/>